<proteinExistence type="predicted"/>
<organism evidence="7 8">
    <name type="scientific">Shinella kummerowiae</name>
    <dbReference type="NCBI Taxonomy" id="417745"/>
    <lineage>
        <taxon>Bacteria</taxon>
        <taxon>Pseudomonadati</taxon>
        <taxon>Pseudomonadota</taxon>
        <taxon>Alphaproteobacteria</taxon>
        <taxon>Hyphomicrobiales</taxon>
        <taxon>Rhizobiaceae</taxon>
        <taxon>Shinella</taxon>
    </lineage>
</organism>
<evidence type="ECO:0000313" key="7">
    <source>
        <dbReference type="EMBL" id="MXN47665.1"/>
    </source>
</evidence>
<gene>
    <name evidence="7" type="ORF">GR138_20895</name>
</gene>
<dbReference type="Proteomes" id="UP000435802">
    <property type="component" value="Unassembled WGS sequence"/>
</dbReference>
<feature type="transmembrane region" description="Helical" evidence="6">
    <location>
        <begin position="76"/>
        <end position="96"/>
    </location>
</feature>
<evidence type="ECO:0000313" key="8">
    <source>
        <dbReference type="Proteomes" id="UP000435802"/>
    </source>
</evidence>
<dbReference type="GO" id="GO:0005886">
    <property type="term" value="C:plasma membrane"/>
    <property type="evidence" value="ECO:0007669"/>
    <property type="project" value="UniProtKB-SubCell"/>
</dbReference>
<dbReference type="PANTHER" id="PTHR30086">
    <property type="entry name" value="ARGININE EXPORTER PROTEIN ARGO"/>
    <property type="match status" value="1"/>
</dbReference>
<evidence type="ECO:0000256" key="2">
    <source>
        <dbReference type="ARBA" id="ARBA00022475"/>
    </source>
</evidence>
<feature type="transmembrane region" description="Helical" evidence="6">
    <location>
        <begin position="45"/>
        <end position="70"/>
    </location>
</feature>
<comment type="subcellular location">
    <subcellularLocation>
        <location evidence="1">Cell membrane</location>
        <topology evidence="1">Multi-pass membrane protein</topology>
    </subcellularLocation>
</comment>
<dbReference type="OrthoDB" id="7659099at2"/>
<accession>A0A6N8SF10</accession>
<evidence type="ECO:0000256" key="3">
    <source>
        <dbReference type="ARBA" id="ARBA00022692"/>
    </source>
</evidence>
<evidence type="ECO:0000256" key="5">
    <source>
        <dbReference type="ARBA" id="ARBA00023136"/>
    </source>
</evidence>
<dbReference type="GO" id="GO:0015171">
    <property type="term" value="F:amino acid transmembrane transporter activity"/>
    <property type="evidence" value="ECO:0007669"/>
    <property type="project" value="TreeGrafter"/>
</dbReference>
<feature type="transmembrane region" description="Helical" evidence="6">
    <location>
        <begin position="157"/>
        <end position="181"/>
    </location>
</feature>
<feature type="transmembrane region" description="Helical" evidence="6">
    <location>
        <begin position="12"/>
        <end position="33"/>
    </location>
</feature>
<protein>
    <submittedName>
        <fullName evidence="7">LysE family transporter</fullName>
    </submittedName>
</protein>
<feature type="transmembrane region" description="Helical" evidence="6">
    <location>
        <begin position="193"/>
        <end position="211"/>
    </location>
</feature>
<comment type="caution">
    <text evidence="7">The sequence shown here is derived from an EMBL/GenBank/DDBJ whole genome shotgun (WGS) entry which is preliminary data.</text>
</comment>
<reference evidence="7 8" key="1">
    <citation type="submission" date="2019-12" db="EMBL/GenBank/DDBJ databases">
        <title>Shinella kummerowiae sp. nov., a symbiotic bacterium isolated from root nodules of the herbal legume Kummerowia stipulacea.</title>
        <authorList>
            <person name="Gao J."/>
        </authorList>
    </citation>
    <scope>NUCLEOTIDE SEQUENCE [LARGE SCALE GENOMIC DNA]</scope>
    <source>
        <strain evidence="7 8">CCBAU 25048</strain>
    </source>
</reference>
<evidence type="ECO:0000256" key="4">
    <source>
        <dbReference type="ARBA" id="ARBA00022989"/>
    </source>
</evidence>
<keyword evidence="8" id="KW-1185">Reference proteome</keyword>
<keyword evidence="3 6" id="KW-0812">Transmembrane</keyword>
<dbReference type="Pfam" id="PF01810">
    <property type="entry name" value="LysE"/>
    <property type="match status" value="1"/>
</dbReference>
<keyword evidence="5 6" id="KW-0472">Membrane</keyword>
<sequence length="214" mass="22913">MTDITPYLPQLAVAWTAYFIATASPGPAIIAIIATSISQGRRAGLALASGVLTGSYVWAILTASGLSALIRTYGEAIIVLKIVGGCYLLWLAWNAYRAARKSEETYRAQMAALPPLSPRRQYLKGFGIHITNPKAIFNWIMLTSLGMPAGAPGGVMVTFIAGCMVMGVCVFLGFALVFSLGPVHRAYLKSRRAIEGVMAAFFAFAGFKLLTTRL</sequence>
<dbReference type="InterPro" id="IPR001123">
    <property type="entry name" value="LeuE-type"/>
</dbReference>
<evidence type="ECO:0000256" key="1">
    <source>
        <dbReference type="ARBA" id="ARBA00004651"/>
    </source>
</evidence>
<name>A0A6N8SF10_9HYPH</name>
<feature type="transmembrane region" description="Helical" evidence="6">
    <location>
        <begin position="135"/>
        <end position="151"/>
    </location>
</feature>
<evidence type="ECO:0000256" key="6">
    <source>
        <dbReference type="SAM" id="Phobius"/>
    </source>
</evidence>
<dbReference type="EMBL" id="WUMK01000008">
    <property type="protein sequence ID" value="MXN47665.1"/>
    <property type="molecule type" value="Genomic_DNA"/>
</dbReference>
<dbReference type="PANTHER" id="PTHR30086:SF17">
    <property type="entry name" value="LYSE FAMILY TRANSLOCATOR"/>
    <property type="match status" value="1"/>
</dbReference>
<keyword evidence="2" id="KW-1003">Cell membrane</keyword>
<dbReference type="RefSeq" id="WP_160861187.1">
    <property type="nucleotide sequence ID" value="NZ_WUMK01000008.1"/>
</dbReference>
<dbReference type="AlphaFoldDB" id="A0A6N8SF10"/>
<keyword evidence="4 6" id="KW-1133">Transmembrane helix</keyword>